<name>B4VI71_9CYAN</name>
<dbReference type="HOGENOM" id="CLU_1710114_0_0_3"/>
<protein>
    <submittedName>
        <fullName evidence="2">Uncharacterized protein</fullName>
    </submittedName>
</protein>
<dbReference type="AlphaFoldDB" id="B4VI71"/>
<accession>B4VI71</accession>
<dbReference type="EMBL" id="DS989841">
    <property type="protein sequence ID" value="EDX78389.1"/>
    <property type="molecule type" value="Genomic_DNA"/>
</dbReference>
<organism evidence="2 3">
    <name type="scientific">Coleofasciculus chthonoplastes PCC 7420</name>
    <dbReference type="NCBI Taxonomy" id="118168"/>
    <lineage>
        <taxon>Bacteria</taxon>
        <taxon>Bacillati</taxon>
        <taxon>Cyanobacteriota</taxon>
        <taxon>Cyanophyceae</taxon>
        <taxon>Coleofasciculales</taxon>
        <taxon>Coleofasciculaceae</taxon>
        <taxon>Coleofasciculus</taxon>
    </lineage>
</organism>
<dbReference type="Proteomes" id="UP000003835">
    <property type="component" value="Unassembled WGS sequence"/>
</dbReference>
<feature type="region of interest" description="Disordered" evidence="1">
    <location>
        <begin position="39"/>
        <end position="62"/>
    </location>
</feature>
<evidence type="ECO:0000313" key="3">
    <source>
        <dbReference type="Proteomes" id="UP000003835"/>
    </source>
</evidence>
<evidence type="ECO:0000256" key="1">
    <source>
        <dbReference type="SAM" id="MobiDB-lite"/>
    </source>
</evidence>
<gene>
    <name evidence="2" type="ORF">MC7420_7042</name>
</gene>
<keyword evidence="3" id="KW-1185">Reference proteome</keyword>
<dbReference type="STRING" id="118168.MC7420_7042"/>
<reference evidence="2 3" key="1">
    <citation type="submission" date="2008-07" db="EMBL/GenBank/DDBJ databases">
        <authorList>
            <person name="Tandeau de Marsac N."/>
            <person name="Ferriera S."/>
            <person name="Johnson J."/>
            <person name="Kravitz S."/>
            <person name="Beeson K."/>
            <person name="Sutton G."/>
            <person name="Rogers Y.-H."/>
            <person name="Friedman R."/>
            <person name="Frazier M."/>
            <person name="Venter J.C."/>
        </authorList>
    </citation>
    <scope>NUCLEOTIDE SEQUENCE [LARGE SCALE GENOMIC DNA]</scope>
    <source>
        <strain evidence="2 3">PCC 7420</strain>
    </source>
</reference>
<sequence>MCPNRYGGCYKRKGDPIKLNRHSCQFVQGGRPYRKLKERSLSKPVKKDMGNDSDREKIPDKNNWRRYSRDTAVPIGINLRCKLILTRFKAVSVYSLTFSPSSPNPFSHPPSPYKRGEDRGCFAFVAREKRDRILLLPSPRRGRGAGGEGFSLS</sequence>
<proteinExistence type="predicted"/>
<evidence type="ECO:0000313" key="2">
    <source>
        <dbReference type="EMBL" id="EDX78389.1"/>
    </source>
</evidence>